<feature type="region of interest" description="Disordered" evidence="1">
    <location>
        <begin position="1"/>
        <end position="20"/>
    </location>
</feature>
<reference evidence="2" key="1">
    <citation type="submission" date="2023-03" db="EMBL/GenBank/DDBJ databases">
        <title>Massive genome expansion in bonnet fungi (Mycena s.s.) driven by repeated elements and novel gene families across ecological guilds.</title>
        <authorList>
            <consortium name="Lawrence Berkeley National Laboratory"/>
            <person name="Harder C.B."/>
            <person name="Miyauchi S."/>
            <person name="Viragh M."/>
            <person name="Kuo A."/>
            <person name="Thoen E."/>
            <person name="Andreopoulos B."/>
            <person name="Lu D."/>
            <person name="Skrede I."/>
            <person name="Drula E."/>
            <person name="Henrissat B."/>
            <person name="Morin E."/>
            <person name="Kohler A."/>
            <person name="Barry K."/>
            <person name="LaButti K."/>
            <person name="Morin E."/>
            <person name="Salamov A."/>
            <person name="Lipzen A."/>
            <person name="Mereny Z."/>
            <person name="Hegedus B."/>
            <person name="Baldrian P."/>
            <person name="Stursova M."/>
            <person name="Weitz H."/>
            <person name="Taylor A."/>
            <person name="Grigoriev I.V."/>
            <person name="Nagy L.G."/>
            <person name="Martin F."/>
            <person name="Kauserud H."/>
        </authorList>
    </citation>
    <scope>NUCLEOTIDE SEQUENCE</scope>
    <source>
        <strain evidence="2">CBHHK173m</strain>
    </source>
</reference>
<evidence type="ECO:0000313" key="3">
    <source>
        <dbReference type="Proteomes" id="UP001222325"/>
    </source>
</evidence>
<name>A0AAD6U9H9_9AGAR</name>
<accession>A0AAD6U9H9</accession>
<protein>
    <submittedName>
        <fullName evidence="2">Uncharacterized protein</fullName>
    </submittedName>
</protein>
<proteinExistence type="predicted"/>
<keyword evidence="3" id="KW-1185">Reference proteome</keyword>
<sequence>MAQPATTPTPTGSSYTRSALPLSSSSLAAASPSPFLFSPKGPGRLARKLERMRVERLEESRRVASAKYRDEHREKVLEAGRVRAARRRAALKDDEVAKAKAREASARYRAQHREELALKQRKVRKRAFIQKHGLTAHIQRRFDAPMPSRDDRMDEYDYEAEDYRNLDMFAVGPWEAPRICDM</sequence>
<evidence type="ECO:0000313" key="2">
    <source>
        <dbReference type="EMBL" id="KAJ7094437.1"/>
    </source>
</evidence>
<dbReference type="Proteomes" id="UP001222325">
    <property type="component" value="Unassembled WGS sequence"/>
</dbReference>
<comment type="caution">
    <text evidence="2">The sequence shown here is derived from an EMBL/GenBank/DDBJ whole genome shotgun (WGS) entry which is preliminary data.</text>
</comment>
<evidence type="ECO:0000256" key="1">
    <source>
        <dbReference type="SAM" id="MobiDB-lite"/>
    </source>
</evidence>
<dbReference type="EMBL" id="JARJCN010000014">
    <property type="protein sequence ID" value="KAJ7094437.1"/>
    <property type="molecule type" value="Genomic_DNA"/>
</dbReference>
<dbReference type="AlphaFoldDB" id="A0AAD6U9H9"/>
<feature type="compositionally biased region" description="Polar residues" evidence="1">
    <location>
        <begin position="1"/>
        <end position="17"/>
    </location>
</feature>
<organism evidence="2 3">
    <name type="scientific">Mycena belliarum</name>
    <dbReference type="NCBI Taxonomy" id="1033014"/>
    <lineage>
        <taxon>Eukaryota</taxon>
        <taxon>Fungi</taxon>
        <taxon>Dikarya</taxon>
        <taxon>Basidiomycota</taxon>
        <taxon>Agaricomycotina</taxon>
        <taxon>Agaricomycetes</taxon>
        <taxon>Agaricomycetidae</taxon>
        <taxon>Agaricales</taxon>
        <taxon>Marasmiineae</taxon>
        <taxon>Mycenaceae</taxon>
        <taxon>Mycena</taxon>
    </lineage>
</organism>
<gene>
    <name evidence="2" type="ORF">B0H15DRAFT_946854</name>
</gene>